<name>X1V1F8_9ZZZZ</name>
<proteinExistence type="predicted"/>
<dbReference type="EMBL" id="BARW01036773">
    <property type="protein sequence ID" value="GAJ20462.1"/>
    <property type="molecule type" value="Genomic_DNA"/>
</dbReference>
<dbReference type="EMBL" id="BARW01035936">
    <property type="protein sequence ID" value="GAJ23806.1"/>
    <property type="molecule type" value="Genomic_DNA"/>
</dbReference>
<organism evidence="2">
    <name type="scientific">marine sediment metagenome</name>
    <dbReference type="NCBI Taxonomy" id="412755"/>
    <lineage>
        <taxon>unclassified sequences</taxon>
        <taxon>metagenomes</taxon>
        <taxon>ecological metagenomes</taxon>
    </lineage>
</organism>
<dbReference type="AlphaFoldDB" id="X1V1F8"/>
<gene>
    <name evidence="3" type="ORF">S12H4_55932</name>
    <name evidence="1" type="ORF">S12H4_56983</name>
    <name evidence="2" type="ORF">S12H4_60594</name>
</gene>
<sequence>TTAKGIGLTGTGGSVWFKGKSATRRRLCWQKG</sequence>
<evidence type="ECO:0000313" key="3">
    <source>
        <dbReference type="EMBL" id="GAJ23806.1"/>
    </source>
</evidence>
<comment type="caution">
    <text evidence="2">The sequence shown here is derived from an EMBL/GenBank/DDBJ whole genome shotgun (WGS) entry which is preliminary data.</text>
</comment>
<evidence type="ECO:0000313" key="2">
    <source>
        <dbReference type="EMBL" id="GAJ23603.1"/>
    </source>
</evidence>
<evidence type="ECO:0000313" key="1">
    <source>
        <dbReference type="EMBL" id="GAJ20462.1"/>
    </source>
</evidence>
<accession>X1V1F8</accession>
<protein>
    <submittedName>
        <fullName evidence="2">Uncharacterized protein</fullName>
    </submittedName>
</protein>
<reference evidence="2" key="1">
    <citation type="journal article" date="2014" name="Front. Microbiol.">
        <title>High frequency of phylogenetically diverse reductive dehalogenase-homologous genes in deep subseafloor sedimentary metagenomes.</title>
        <authorList>
            <person name="Kawai M."/>
            <person name="Futagami T."/>
            <person name="Toyoda A."/>
            <person name="Takaki Y."/>
            <person name="Nishi S."/>
            <person name="Hori S."/>
            <person name="Arai W."/>
            <person name="Tsubouchi T."/>
            <person name="Morono Y."/>
            <person name="Uchiyama I."/>
            <person name="Ito T."/>
            <person name="Fujiyama A."/>
            <person name="Inagaki F."/>
            <person name="Takami H."/>
        </authorList>
    </citation>
    <scope>NUCLEOTIDE SEQUENCE</scope>
    <source>
        <strain evidence="2">Expedition CK06-06</strain>
    </source>
</reference>
<feature type="non-terminal residue" evidence="2">
    <location>
        <position position="1"/>
    </location>
</feature>
<dbReference type="EMBL" id="BARW01039927">
    <property type="protein sequence ID" value="GAJ23603.1"/>
    <property type="molecule type" value="Genomic_DNA"/>
</dbReference>